<evidence type="ECO:0000313" key="1">
    <source>
        <dbReference type="EMBL" id="BAT30989.1"/>
    </source>
</evidence>
<dbReference type="EMBL" id="LC066396">
    <property type="protein sequence ID" value="BAT30989.1"/>
    <property type="molecule type" value="Genomic_DNA"/>
</dbReference>
<name>A0A0P0Z8L6_9HYPH</name>
<proteinExistence type="predicted"/>
<dbReference type="AlphaFoldDB" id="A0A0P0Z8L6"/>
<protein>
    <submittedName>
        <fullName evidence="1">Putative creatininase</fullName>
    </submittedName>
</protein>
<accession>A0A0P0Z8L6</accession>
<organism evidence="1">
    <name type="scientific">Fulvimarina pelagi</name>
    <dbReference type="NCBI Taxonomy" id="217511"/>
    <lineage>
        <taxon>Bacteria</taxon>
        <taxon>Pseudomonadati</taxon>
        <taxon>Pseudomonadota</taxon>
        <taxon>Alphaproteobacteria</taxon>
        <taxon>Hyphomicrobiales</taxon>
        <taxon>Aurantimonadaceae</taxon>
        <taxon>Fulvimarina</taxon>
    </lineage>
</organism>
<sequence>MGGVGIALRPLVRIDDVLERQIVEAEGRANPLHEIDVRKSCEVEPDDRPFIAFGERGFEIDIRNLFVSPASEPAKA</sequence>
<reference evidence="1" key="1">
    <citation type="journal article" date="2015" name="Proc. Natl. Acad. Sci. U.S.A.">
        <title>Bacterial clade with the ribosomal RNA operon on a small plasmid rather than the chromosome.</title>
        <authorList>
            <person name="Anda M."/>
            <person name="Ohtsubo Y."/>
            <person name="Okubo T."/>
            <person name="Sugawara M."/>
            <person name="Nagata Y."/>
            <person name="Tsuda M."/>
            <person name="Minamisawa K."/>
            <person name="Mitsui H."/>
        </authorList>
    </citation>
    <scope>NUCLEOTIDE SEQUENCE</scope>
    <source>
        <strain evidence="1">DSM 15513</strain>
    </source>
</reference>